<dbReference type="Proteomes" id="UP000188318">
    <property type="component" value="Unassembled WGS sequence"/>
</dbReference>
<proteinExistence type="predicted"/>
<dbReference type="AlphaFoldDB" id="A0A1R3RYE0"/>
<dbReference type="VEuPathDB" id="FungiDB:ASPCADRAFT_160443"/>
<keyword evidence="2" id="KW-1185">Reference proteome</keyword>
<gene>
    <name evidence="1" type="ORF">ASPCADRAFT_160443</name>
</gene>
<reference evidence="2" key="1">
    <citation type="journal article" date="2017" name="Genome Biol.">
        <title>Comparative genomics reveals high biological diversity and specific adaptations in the industrially and medically important fungal genus Aspergillus.</title>
        <authorList>
            <person name="de Vries R.P."/>
            <person name="Riley R."/>
            <person name="Wiebenga A."/>
            <person name="Aguilar-Osorio G."/>
            <person name="Amillis S."/>
            <person name="Uchima C.A."/>
            <person name="Anderluh G."/>
            <person name="Asadollahi M."/>
            <person name="Askin M."/>
            <person name="Barry K."/>
            <person name="Battaglia E."/>
            <person name="Bayram O."/>
            <person name="Benocci T."/>
            <person name="Braus-Stromeyer S.A."/>
            <person name="Caldana C."/>
            <person name="Canovas D."/>
            <person name="Cerqueira G.C."/>
            <person name="Chen F."/>
            <person name="Chen W."/>
            <person name="Choi C."/>
            <person name="Clum A."/>
            <person name="Dos Santos R.A."/>
            <person name="Damasio A.R."/>
            <person name="Diallinas G."/>
            <person name="Emri T."/>
            <person name="Fekete E."/>
            <person name="Flipphi M."/>
            <person name="Freyberg S."/>
            <person name="Gallo A."/>
            <person name="Gournas C."/>
            <person name="Habgood R."/>
            <person name="Hainaut M."/>
            <person name="Harispe M.L."/>
            <person name="Henrissat B."/>
            <person name="Hilden K.S."/>
            <person name="Hope R."/>
            <person name="Hossain A."/>
            <person name="Karabika E."/>
            <person name="Karaffa L."/>
            <person name="Karanyi Z."/>
            <person name="Krasevec N."/>
            <person name="Kuo A."/>
            <person name="Kusch H."/>
            <person name="LaButti K."/>
            <person name="Lagendijk E.L."/>
            <person name="Lapidus A."/>
            <person name="Levasseur A."/>
            <person name="Lindquist E."/>
            <person name="Lipzen A."/>
            <person name="Logrieco A.F."/>
            <person name="MacCabe A."/>
            <person name="Maekelae M.R."/>
            <person name="Malavazi I."/>
            <person name="Melin P."/>
            <person name="Meyer V."/>
            <person name="Mielnichuk N."/>
            <person name="Miskei M."/>
            <person name="Molnar A.P."/>
            <person name="Mule G."/>
            <person name="Ngan C.Y."/>
            <person name="Orejas M."/>
            <person name="Orosz E."/>
            <person name="Ouedraogo J.P."/>
            <person name="Overkamp K.M."/>
            <person name="Park H.-S."/>
            <person name="Perrone G."/>
            <person name="Piumi F."/>
            <person name="Punt P.J."/>
            <person name="Ram A.F."/>
            <person name="Ramon A."/>
            <person name="Rauscher S."/>
            <person name="Record E."/>
            <person name="Riano-Pachon D.M."/>
            <person name="Robert V."/>
            <person name="Roehrig J."/>
            <person name="Ruller R."/>
            <person name="Salamov A."/>
            <person name="Salih N.S."/>
            <person name="Samson R.A."/>
            <person name="Sandor E."/>
            <person name="Sanguinetti M."/>
            <person name="Schuetze T."/>
            <person name="Sepcic K."/>
            <person name="Shelest E."/>
            <person name="Sherlock G."/>
            <person name="Sophianopoulou V."/>
            <person name="Squina F.M."/>
            <person name="Sun H."/>
            <person name="Susca A."/>
            <person name="Todd R.B."/>
            <person name="Tsang A."/>
            <person name="Unkles S.E."/>
            <person name="van de Wiele N."/>
            <person name="van Rossen-Uffink D."/>
            <person name="Oliveira J.V."/>
            <person name="Vesth T.C."/>
            <person name="Visser J."/>
            <person name="Yu J.-H."/>
            <person name="Zhou M."/>
            <person name="Andersen M.R."/>
            <person name="Archer D.B."/>
            <person name="Baker S.E."/>
            <person name="Benoit I."/>
            <person name="Brakhage A.A."/>
            <person name="Braus G.H."/>
            <person name="Fischer R."/>
            <person name="Frisvad J.C."/>
            <person name="Goldman G.H."/>
            <person name="Houbraken J."/>
            <person name="Oakley B."/>
            <person name="Pocsi I."/>
            <person name="Scazzocchio C."/>
            <person name="Seiboth B."/>
            <person name="vanKuyk P.A."/>
            <person name="Wortman J."/>
            <person name="Dyer P.S."/>
            <person name="Grigoriev I.V."/>
        </authorList>
    </citation>
    <scope>NUCLEOTIDE SEQUENCE [LARGE SCALE GENOMIC DNA]</scope>
    <source>
        <strain evidence="2">ITEM 5010</strain>
    </source>
</reference>
<accession>A0A1R3RYE0</accession>
<evidence type="ECO:0008006" key="3">
    <source>
        <dbReference type="Google" id="ProtNLM"/>
    </source>
</evidence>
<evidence type="ECO:0000313" key="1">
    <source>
        <dbReference type="EMBL" id="OOF99525.1"/>
    </source>
</evidence>
<evidence type="ECO:0000313" key="2">
    <source>
        <dbReference type="Proteomes" id="UP000188318"/>
    </source>
</evidence>
<name>A0A1R3RYE0_ASPC5</name>
<sequence>MVQGSTRADGGSSSREFGMNFEVAPPTSVPLGVPVTLPVVVGVRPVGTPRGVQQLVAHASLRNEAGTAPASGLTGVLTSSVRSRNGNTTSGYARFGPLKFTQPGRYRLRIMLGAASLNGVTTKEYVDSGVIQVQAGAGAARPTPSQIAKLQSLIPENIDITAADIAALQSA</sequence>
<dbReference type="OMA" id="RTDNAMS"/>
<protein>
    <recommendedName>
        <fullName evidence="3">Velvet domain-containing protein</fullName>
    </recommendedName>
</protein>
<dbReference type="EMBL" id="KV907494">
    <property type="protein sequence ID" value="OOF99525.1"/>
    <property type="molecule type" value="Genomic_DNA"/>
</dbReference>
<organism evidence="1 2">
    <name type="scientific">Aspergillus carbonarius (strain ITEM 5010)</name>
    <dbReference type="NCBI Taxonomy" id="602072"/>
    <lineage>
        <taxon>Eukaryota</taxon>
        <taxon>Fungi</taxon>
        <taxon>Dikarya</taxon>
        <taxon>Ascomycota</taxon>
        <taxon>Pezizomycotina</taxon>
        <taxon>Eurotiomycetes</taxon>
        <taxon>Eurotiomycetidae</taxon>
        <taxon>Eurotiales</taxon>
        <taxon>Aspergillaceae</taxon>
        <taxon>Aspergillus</taxon>
        <taxon>Aspergillus subgen. Circumdati</taxon>
    </lineage>
</organism>
<dbReference type="OrthoDB" id="4493718at2759"/>